<dbReference type="RefSeq" id="WP_138655745.1">
    <property type="nucleotide sequence ID" value="NZ_CP040639.1"/>
</dbReference>
<sequence>MSGNGTKRVTLEVTWTPDGPESIDYFHNTFGLMRFHVDGNVAEIDPDWSRLGDRDLKDDFDRWTTTGDVIKSVQDLPFIDEVAASDLHDSHETEEDKSEVNSHV</sequence>
<dbReference type="GeneID" id="96158186"/>
<organism evidence="2 3">
    <name type="scientific">Natrinema pallidum</name>
    <dbReference type="NCBI Taxonomy" id="69527"/>
    <lineage>
        <taxon>Archaea</taxon>
        <taxon>Methanobacteriati</taxon>
        <taxon>Methanobacteriota</taxon>
        <taxon>Stenosarchaea group</taxon>
        <taxon>Halobacteria</taxon>
        <taxon>Halobacteriales</taxon>
        <taxon>Natrialbaceae</taxon>
        <taxon>Natrinema</taxon>
    </lineage>
</organism>
<protein>
    <submittedName>
        <fullName evidence="2">Uncharacterized protein</fullName>
    </submittedName>
</protein>
<evidence type="ECO:0000256" key="1">
    <source>
        <dbReference type="SAM" id="MobiDB-lite"/>
    </source>
</evidence>
<dbReference type="KEGG" id="npl:FGF80_18780"/>
<name>A0A4P9TJV5_9EURY</name>
<gene>
    <name evidence="2" type="ORF">FGF80_18780</name>
</gene>
<feature type="region of interest" description="Disordered" evidence="1">
    <location>
        <begin position="83"/>
        <end position="104"/>
    </location>
</feature>
<evidence type="ECO:0000313" key="2">
    <source>
        <dbReference type="EMBL" id="QCW05288.1"/>
    </source>
</evidence>
<dbReference type="AlphaFoldDB" id="A0A4P9TJV5"/>
<reference evidence="3" key="1">
    <citation type="submission" date="2019-05" db="EMBL/GenBank/DDBJ databases">
        <title>Complete Genome Sequence and Methylation Pattern of the Halophilic Archaeon Natrinema pallidum BOL6-1.</title>
        <authorList>
            <person name="DasSarma P."/>
            <person name="DasSarma B.P."/>
            <person name="DasSarma S.L."/>
            <person name="Martinez F.L."/>
            <person name="Guzman D."/>
            <person name="Roberts R.J."/>
            <person name="DasSarma S."/>
        </authorList>
    </citation>
    <scope>NUCLEOTIDE SEQUENCE [LARGE SCALE GENOMIC DNA]</scope>
    <source>
        <strain evidence="3">BOL6-1</strain>
        <plasmid evidence="3">pnpa70</plasmid>
    </source>
</reference>
<keyword evidence="3" id="KW-1185">Reference proteome</keyword>
<dbReference type="Proteomes" id="UP000307562">
    <property type="component" value="Plasmid pNPA70"/>
</dbReference>
<accession>A0A4P9TJV5</accession>
<keyword evidence="2" id="KW-0614">Plasmid</keyword>
<geneLocation type="plasmid" evidence="3">
    <name>pnpa70</name>
</geneLocation>
<evidence type="ECO:0000313" key="3">
    <source>
        <dbReference type="Proteomes" id="UP000307562"/>
    </source>
</evidence>
<dbReference type="EMBL" id="CP040639">
    <property type="protein sequence ID" value="QCW05288.1"/>
    <property type="molecule type" value="Genomic_DNA"/>
</dbReference>
<proteinExistence type="predicted"/>